<evidence type="ECO:0000313" key="1">
    <source>
        <dbReference type="EMBL" id="EXB46065.1"/>
    </source>
</evidence>
<dbReference type="STRING" id="981085.W9QPE8"/>
<dbReference type="EMBL" id="KE343920">
    <property type="protein sequence ID" value="EXB46065.1"/>
    <property type="molecule type" value="Genomic_DNA"/>
</dbReference>
<reference evidence="2" key="1">
    <citation type="submission" date="2013-01" db="EMBL/GenBank/DDBJ databases">
        <title>Draft Genome Sequence of a Mulberry Tree, Morus notabilis C.K. Schneid.</title>
        <authorList>
            <person name="He N."/>
            <person name="Zhao S."/>
        </authorList>
    </citation>
    <scope>NUCLEOTIDE SEQUENCE</scope>
</reference>
<keyword evidence="2" id="KW-1185">Reference proteome</keyword>
<organism evidence="1 2">
    <name type="scientific">Morus notabilis</name>
    <dbReference type="NCBI Taxonomy" id="981085"/>
    <lineage>
        <taxon>Eukaryota</taxon>
        <taxon>Viridiplantae</taxon>
        <taxon>Streptophyta</taxon>
        <taxon>Embryophyta</taxon>
        <taxon>Tracheophyta</taxon>
        <taxon>Spermatophyta</taxon>
        <taxon>Magnoliopsida</taxon>
        <taxon>eudicotyledons</taxon>
        <taxon>Gunneridae</taxon>
        <taxon>Pentapetalae</taxon>
        <taxon>rosids</taxon>
        <taxon>fabids</taxon>
        <taxon>Rosales</taxon>
        <taxon>Moraceae</taxon>
        <taxon>Moreae</taxon>
        <taxon>Morus</taxon>
    </lineage>
</organism>
<dbReference type="PROSITE" id="PS51450">
    <property type="entry name" value="LRR"/>
    <property type="match status" value="1"/>
</dbReference>
<evidence type="ECO:0000313" key="2">
    <source>
        <dbReference type="Proteomes" id="UP000030645"/>
    </source>
</evidence>
<dbReference type="AlphaFoldDB" id="W9QPE8"/>
<sequence length="615" mass="68304">MREAPSLISLCLEAVKNELFRGDDILSVVYDLPSYLFDILVLQLPPLPLQKLQMAMPFTDRDDHEYDDDGGGNGRKRGRFCNFDKAWKNLFELHWPYLVDDIQTVDWHQKYWEAHLQKCLDEAAEIALLPSFSGCLGEIKISETILKDIGYEGCIKFSTCDYSKLSYHCQEYGQYARYGLVLNFECCHAVEFRSTVLFPVPLDNLLRDSKFESLDLWWIRSEEHIGGLCKLLSQNSESLTSLKFIHCKLSSASVEKICSSLLTNIVPTHRIQNFSVTSTSFLETNLVSLPRGLVSLLSSGRSLCSLNFSCDYLCRNFAKMVFDTLCDASSGLSILDLSENNITGWLSDFNQTSSNNHPTSLGLGKSLRSLRVLNIRGNNLDKDDAVGLRYALVHMPNLEVLDISDNPIEDDGIRSLLPYFVEAFEACSPFAKLYVESCDLNASGVIELLNTLSSFKRPLESLSIADNFLGSKVAAVLGKFLSTSIQVLNISGIGLSSSGFEDLQQSITKEVKLIGINISRNRGGIATANFLSTLLPRAPELVFVNAEYNFMPVESSRIMCSALKAAKGNLELLDLTGNNLDSQTILGLAEIQRNGKLALIFSSLPAADAPYDDDP</sequence>
<dbReference type="Gene3D" id="3.80.10.10">
    <property type="entry name" value="Ribonuclease Inhibitor"/>
    <property type="match status" value="1"/>
</dbReference>
<dbReference type="eggNOG" id="ENOG502RRAA">
    <property type="taxonomic scope" value="Eukaryota"/>
</dbReference>
<accession>W9QPE8</accession>
<dbReference type="SMART" id="SM00368">
    <property type="entry name" value="LRR_RI"/>
    <property type="match status" value="5"/>
</dbReference>
<name>W9QPE8_9ROSA</name>
<dbReference type="Proteomes" id="UP000030645">
    <property type="component" value="Unassembled WGS sequence"/>
</dbReference>
<dbReference type="SUPFAM" id="SSF52047">
    <property type="entry name" value="RNI-like"/>
    <property type="match status" value="1"/>
</dbReference>
<proteinExistence type="predicted"/>
<protein>
    <submittedName>
        <fullName evidence="1">Ribonuclease inhibitor</fullName>
    </submittedName>
</protein>
<dbReference type="InterPro" id="IPR032675">
    <property type="entry name" value="LRR_dom_sf"/>
</dbReference>
<dbReference type="InterPro" id="IPR001611">
    <property type="entry name" value="Leu-rich_rpt"/>
</dbReference>
<gene>
    <name evidence="1" type="ORF">L484_015926</name>
</gene>
<dbReference type="PANTHER" id="PTHR47818:SF2">
    <property type="entry name" value="F-BOX DOMAIN-CONTAINING PROTEIN"/>
    <property type="match status" value="1"/>
</dbReference>
<dbReference type="Pfam" id="PF13516">
    <property type="entry name" value="LRR_6"/>
    <property type="match status" value="1"/>
</dbReference>
<dbReference type="PANTHER" id="PTHR47818">
    <property type="entry name" value="RNI-LIKE SUPERFAMILY PROTEIN"/>
    <property type="match status" value="1"/>
</dbReference>